<reference evidence="1 2" key="1">
    <citation type="submission" date="2020-07" db="EMBL/GenBank/DDBJ databases">
        <authorList>
            <person name="Khare M."/>
        </authorList>
    </citation>
    <scope>NUCLEOTIDE SEQUENCE [LARGE SCALE GENOMIC DNA]</scope>
    <source>
        <strain evidence="1 2">P8776</strain>
    </source>
</reference>
<dbReference type="EMBL" id="JACEOR010000171">
    <property type="protein sequence ID" value="MBA4504667.1"/>
    <property type="molecule type" value="Genomic_DNA"/>
</dbReference>
<proteinExistence type="predicted"/>
<dbReference type="RefSeq" id="WP_181729634.1">
    <property type="nucleotide sequence ID" value="NZ_JACEOR010000171.1"/>
</dbReference>
<protein>
    <submittedName>
        <fullName evidence="1">Uncharacterized protein</fullName>
    </submittedName>
</protein>
<comment type="caution">
    <text evidence="1">The sequence shown here is derived from an EMBL/GenBank/DDBJ whole genome shotgun (WGS) entry which is preliminary data.</text>
</comment>
<dbReference type="AlphaFoldDB" id="A0A838X1T6"/>
<evidence type="ECO:0000313" key="1">
    <source>
        <dbReference type="EMBL" id="MBA4504667.1"/>
    </source>
</evidence>
<keyword evidence="2" id="KW-1185">Reference proteome</keyword>
<accession>A0A838X1T6</accession>
<evidence type="ECO:0000313" key="2">
    <source>
        <dbReference type="Proteomes" id="UP000580709"/>
    </source>
</evidence>
<sequence length="88" mass="9147">MNSIELSTATAPAARTALPPFAPLPRTSLPGGYTAAALEHFQARAHLLVDAHLNAALTRCAAIASFADRVCYIDADTAAAIEEAARDV</sequence>
<dbReference type="Proteomes" id="UP000580709">
    <property type="component" value="Unassembled WGS sequence"/>
</dbReference>
<organism evidence="1 2">
    <name type="scientific">Corynebacterium sanguinis</name>
    <dbReference type="NCBI Taxonomy" id="2594913"/>
    <lineage>
        <taxon>Bacteria</taxon>
        <taxon>Bacillati</taxon>
        <taxon>Actinomycetota</taxon>
        <taxon>Actinomycetes</taxon>
        <taxon>Mycobacteriales</taxon>
        <taxon>Corynebacteriaceae</taxon>
        <taxon>Corynebacterium</taxon>
    </lineage>
</organism>
<gene>
    <name evidence="1" type="ORF">H0H28_04860</name>
</gene>
<name>A0A838X1T6_9CORY</name>